<evidence type="ECO:0000313" key="2">
    <source>
        <dbReference type="EMBL" id="PCH60100.1"/>
    </source>
</evidence>
<dbReference type="InterPro" id="IPR016040">
    <property type="entry name" value="NAD(P)-bd_dom"/>
</dbReference>
<evidence type="ECO:0000259" key="1">
    <source>
        <dbReference type="Pfam" id="PF13460"/>
    </source>
</evidence>
<dbReference type="Gene3D" id="3.40.50.720">
    <property type="entry name" value="NAD(P)-binding Rossmann-like Domain"/>
    <property type="match status" value="1"/>
</dbReference>
<comment type="caution">
    <text evidence="2">The sequence shown here is derived from an EMBL/GenBank/DDBJ whole genome shotgun (WGS) entry which is preliminary data.</text>
</comment>
<reference evidence="3" key="1">
    <citation type="submission" date="2017-08" db="EMBL/GenBank/DDBJ databases">
        <title>A dynamic microbial community with high functional redundancy inhabits the cold, oxic subseafloor aquifer.</title>
        <authorList>
            <person name="Tully B.J."/>
            <person name="Wheat C.G."/>
            <person name="Glazer B.T."/>
            <person name="Huber J.A."/>
        </authorList>
    </citation>
    <scope>NUCLEOTIDE SEQUENCE [LARGE SCALE GENOMIC DNA]</scope>
</reference>
<protein>
    <recommendedName>
        <fullName evidence="1">NAD(P)-binding domain-containing protein</fullName>
    </recommendedName>
</protein>
<organism evidence="2 3">
    <name type="scientific">SAR86 cluster bacterium</name>
    <dbReference type="NCBI Taxonomy" id="2030880"/>
    <lineage>
        <taxon>Bacteria</taxon>
        <taxon>Pseudomonadati</taxon>
        <taxon>Pseudomonadota</taxon>
        <taxon>Gammaproteobacteria</taxon>
        <taxon>SAR86 cluster</taxon>
    </lineage>
</organism>
<feature type="non-terminal residue" evidence="2">
    <location>
        <position position="93"/>
    </location>
</feature>
<sequence>MKIAITGANSSVGKNLLSEIIQHSDLSAIAGVRSEHAIATLPKSERIDNAIISYDNTAELAQQLQGANCVVHLAGILMESKTSSYYSANVTAT</sequence>
<dbReference type="SUPFAM" id="SSF51735">
    <property type="entry name" value="NAD(P)-binding Rossmann-fold domains"/>
    <property type="match status" value="1"/>
</dbReference>
<dbReference type="EMBL" id="NVQR01000099">
    <property type="protein sequence ID" value="PCH60100.1"/>
    <property type="molecule type" value="Genomic_DNA"/>
</dbReference>
<gene>
    <name evidence="2" type="ORF">COC19_06330</name>
</gene>
<accession>A0A2A4MJQ1</accession>
<dbReference type="InterPro" id="IPR036291">
    <property type="entry name" value="NAD(P)-bd_dom_sf"/>
</dbReference>
<dbReference type="Proteomes" id="UP000218172">
    <property type="component" value="Unassembled WGS sequence"/>
</dbReference>
<dbReference type="AlphaFoldDB" id="A0A2A4MJQ1"/>
<proteinExistence type="predicted"/>
<feature type="domain" description="NAD(P)-binding" evidence="1">
    <location>
        <begin position="7"/>
        <end position="75"/>
    </location>
</feature>
<dbReference type="Pfam" id="PF13460">
    <property type="entry name" value="NAD_binding_10"/>
    <property type="match status" value="1"/>
</dbReference>
<name>A0A2A4MJQ1_9GAMM</name>
<evidence type="ECO:0000313" key="3">
    <source>
        <dbReference type="Proteomes" id="UP000218172"/>
    </source>
</evidence>